<dbReference type="Gene3D" id="3.90.650.10">
    <property type="entry name" value="PurM-like C-terminal domain"/>
    <property type="match status" value="1"/>
</dbReference>
<organism evidence="15 16">
    <name type="scientific">Desulfoluna limicola</name>
    <dbReference type="NCBI Taxonomy" id="2810562"/>
    <lineage>
        <taxon>Bacteria</taxon>
        <taxon>Pseudomonadati</taxon>
        <taxon>Thermodesulfobacteriota</taxon>
        <taxon>Desulfobacteria</taxon>
        <taxon>Desulfobacterales</taxon>
        <taxon>Desulfolunaceae</taxon>
        <taxon>Desulfoluna</taxon>
    </lineage>
</organism>
<evidence type="ECO:0000256" key="6">
    <source>
        <dbReference type="ARBA" id="ARBA00022741"/>
    </source>
</evidence>
<keyword evidence="7 12" id="KW-0067">ATP-binding</keyword>
<dbReference type="PANTHER" id="PTHR10520:SF12">
    <property type="entry name" value="TRIFUNCTIONAL PURINE BIOSYNTHETIC PROTEIN ADENOSINE-3"/>
    <property type="match status" value="1"/>
</dbReference>
<comment type="subcellular location">
    <subcellularLocation>
        <location evidence="12">Cytoplasm</location>
    </subcellularLocation>
</comment>
<evidence type="ECO:0000256" key="4">
    <source>
        <dbReference type="ARBA" id="ARBA00020367"/>
    </source>
</evidence>
<dbReference type="RefSeq" id="WP_236890497.1">
    <property type="nucleotide sequence ID" value="NZ_AP024488.1"/>
</dbReference>
<dbReference type="Pfam" id="PF02769">
    <property type="entry name" value="AIRS_C"/>
    <property type="match status" value="1"/>
</dbReference>
<dbReference type="EC" id="6.3.3.1" evidence="3 12"/>
<keyword evidence="6 12" id="KW-0547">Nucleotide-binding</keyword>
<evidence type="ECO:0000256" key="2">
    <source>
        <dbReference type="ARBA" id="ARBA00010280"/>
    </source>
</evidence>
<dbReference type="HAMAP" id="MF_00741">
    <property type="entry name" value="AIRS"/>
    <property type="match status" value="1"/>
</dbReference>
<evidence type="ECO:0000259" key="13">
    <source>
        <dbReference type="Pfam" id="PF00586"/>
    </source>
</evidence>
<accession>A0ABM7PNN1</accession>
<proteinExistence type="inferred from homology"/>
<evidence type="ECO:0000256" key="9">
    <source>
        <dbReference type="ARBA" id="ARBA00032931"/>
    </source>
</evidence>
<evidence type="ECO:0000313" key="16">
    <source>
        <dbReference type="Proteomes" id="UP001320148"/>
    </source>
</evidence>
<evidence type="ECO:0000256" key="10">
    <source>
        <dbReference type="ARBA" id="ARBA00033093"/>
    </source>
</evidence>
<dbReference type="InterPro" id="IPR004733">
    <property type="entry name" value="PurM_cligase"/>
</dbReference>
<evidence type="ECO:0000256" key="11">
    <source>
        <dbReference type="ARBA" id="ARBA00049057"/>
    </source>
</evidence>
<keyword evidence="12" id="KW-0963">Cytoplasm</keyword>
<evidence type="ECO:0000313" key="15">
    <source>
        <dbReference type="EMBL" id="BCS99145.1"/>
    </source>
</evidence>
<dbReference type="InterPro" id="IPR036921">
    <property type="entry name" value="PurM-like_N_sf"/>
</dbReference>
<feature type="domain" description="PurM-like C-terminal" evidence="14">
    <location>
        <begin position="177"/>
        <end position="343"/>
    </location>
</feature>
<sequence>MSEKTKLTYADAGVDIAEGAAAVEKMKAYVQETFTKGVLGGLGGFGGLFELDLEGYKKPVLVSGTDGVGTKLKIAFLTDVHDSTGIDLVAMCVNDILVQGAKPLFFLDYIATGRISSDKVADIVKGIAEGCKQSGASLIGGETAEMPGFYSDDEYDIAGFTVGIVEKEKIIDGSKIKEGDVLIGLPSTGIHSNGYSLVRKLFFDVLNMNVSDHVDELGMTLGEALITPTKIYVKEVLEILANHSVSGMVHVTGGGFTENIPRVLPEGLGADIAMGSWEMNPLFPLIQEKGNIDESEMFKTFNMGIGFILAVDPSEADAMMKTIEKSGEKAYKIGTVTKGEGVRYIK</sequence>
<name>A0ABM7PNN1_9BACT</name>
<dbReference type="Proteomes" id="UP001320148">
    <property type="component" value="Chromosome"/>
</dbReference>
<dbReference type="SUPFAM" id="SSF55326">
    <property type="entry name" value="PurM N-terminal domain-like"/>
    <property type="match status" value="1"/>
</dbReference>
<dbReference type="SUPFAM" id="SSF56042">
    <property type="entry name" value="PurM C-terminal domain-like"/>
    <property type="match status" value="1"/>
</dbReference>
<feature type="domain" description="PurM-like N-terminal" evidence="13">
    <location>
        <begin position="60"/>
        <end position="165"/>
    </location>
</feature>
<dbReference type="InterPro" id="IPR010918">
    <property type="entry name" value="PurM-like_C_dom"/>
</dbReference>
<dbReference type="Pfam" id="PF00586">
    <property type="entry name" value="AIRS"/>
    <property type="match status" value="1"/>
</dbReference>
<gene>
    <name evidence="15" type="primary">purM_2</name>
    <name evidence="12" type="synonym">purM</name>
    <name evidence="15" type="ORF">DSLASN_47770</name>
</gene>
<evidence type="ECO:0000256" key="5">
    <source>
        <dbReference type="ARBA" id="ARBA00022598"/>
    </source>
</evidence>
<evidence type="ECO:0000256" key="3">
    <source>
        <dbReference type="ARBA" id="ARBA00013047"/>
    </source>
</evidence>
<comment type="pathway">
    <text evidence="1 12">Purine metabolism; IMP biosynthesis via de novo pathway; 5-amino-1-(5-phospho-D-ribosyl)imidazole from N(2)-formyl-N(1)-(5-phospho-D-ribosyl)glycinamide: step 2/2.</text>
</comment>
<evidence type="ECO:0000256" key="1">
    <source>
        <dbReference type="ARBA" id="ARBA00004686"/>
    </source>
</evidence>
<keyword evidence="5 12" id="KW-0436">Ligase</keyword>
<comment type="similarity">
    <text evidence="2 12">Belongs to the AIR synthase family.</text>
</comment>
<keyword evidence="16" id="KW-1185">Reference proteome</keyword>
<dbReference type="CDD" id="cd02196">
    <property type="entry name" value="PurM"/>
    <property type="match status" value="1"/>
</dbReference>
<dbReference type="Gene3D" id="3.30.1330.10">
    <property type="entry name" value="PurM-like, N-terminal domain"/>
    <property type="match status" value="1"/>
</dbReference>
<evidence type="ECO:0000256" key="7">
    <source>
        <dbReference type="ARBA" id="ARBA00022840"/>
    </source>
</evidence>
<protein>
    <recommendedName>
        <fullName evidence="4 12">Phosphoribosylformylglycinamidine cyclo-ligase</fullName>
        <ecNumber evidence="3 12">6.3.3.1</ecNumber>
    </recommendedName>
    <alternativeName>
        <fullName evidence="9 12">AIR synthase</fullName>
    </alternativeName>
    <alternativeName>
        <fullName evidence="10 12">AIRS</fullName>
    </alternativeName>
    <alternativeName>
        <fullName evidence="8 12">Phosphoribosyl-aminoimidazole synthetase</fullName>
    </alternativeName>
</protein>
<reference evidence="15 16" key="1">
    <citation type="submission" date="2021-02" db="EMBL/GenBank/DDBJ databases">
        <title>Complete genome of Desulfoluna sp. strain ASN36.</title>
        <authorList>
            <person name="Takahashi A."/>
            <person name="Kojima H."/>
            <person name="Fukui M."/>
        </authorList>
    </citation>
    <scope>NUCLEOTIDE SEQUENCE [LARGE SCALE GENOMIC DNA]</scope>
    <source>
        <strain evidence="15 16">ASN36</strain>
    </source>
</reference>
<keyword evidence="12" id="KW-0658">Purine biosynthesis</keyword>
<dbReference type="NCBIfam" id="TIGR00878">
    <property type="entry name" value="purM"/>
    <property type="match status" value="1"/>
</dbReference>
<dbReference type="EMBL" id="AP024488">
    <property type="protein sequence ID" value="BCS99145.1"/>
    <property type="molecule type" value="Genomic_DNA"/>
</dbReference>
<dbReference type="PANTHER" id="PTHR10520">
    <property type="entry name" value="TRIFUNCTIONAL PURINE BIOSYNTHETIC PROTEIN ADENOSINE-3-RELATED"/>
    <property type="match status" value="1"/>
</dbReference>
<evidence type="ECO:0000256" key="12">
    <source>
        <dbReference type="HAMAP-Rule" id="MF_00741"/>
    </source>
</evidence>
<comment type="catalytic activity">
    <reaction evidence="11 12">
        <text>2-formamido-N(1)-(5-O-phospho-beta-D-ribosyl)acetamidine + ATP = 5-amino-1-(5-phospho-beta-D-ribosyl)imidazole + ADP + phosphate + H(+)</text>
        <dbReference type="Rhea" id="RHEA:23032"/>
        <dbReference type="ChEBI" id="CHEBI:15378"/>
        <dbReference type="ChEBI" id="CHEBI:30616"/>
        <dbReference type="ChEBI" id="CHEBI:43474"/>
        <dbReference type="ChEBI" id="CHEBI:137981"/>
        <dbReference type="ChEBI" id="CHEBI:147287"/>
        <dbReference type="ChEBI" id="CHEBI:456216"/>
        <dbReference type="EC" id="6.3.3.1"/>
    </reaction>
</comment>
<evidence type="ECO:0000259" key="14">
    <source>
        <dbReference type="Pfam" id="PF02769"/>
    </source>
</evidence>
<dbReference type="InterPro" id="IPR036676">
    <property type="entry name" value="PurM-like_C_sf"/>
</dbReference>
<evidence type="ECO:0000256" key="8">
    <source>
        <dbReference type="ARBA" id="ARBA00031908"/>
    </source>
</evidence>
<dbReference type="InterPro" id="IPR016188">
    <property type="entry name" value="PurM-like_N"/>
</dbReference>